<gene>
    <name evidence="1" type="ordered locus">Bache_2451</name>
</gene>
<evidence type="ECO:0008006" key="3">
    <source>
        <dbReference type="Google" id="ProtNLM"/>
    </source>
</evidence>
<reference key="1">
    <citation type="submission" date="2010-11" db="EMBL/GenBank/DDBJ databases">
        <title>The complete genome of Bacteroides helcogenes P 36-108.</title>
        <authorList>
            <consortium name="US DOE Joint Genome Institute (JGI-PGF)"/>
            <person name="Lucas S."/>
            <person name="Copeland A."/>
            <person name="Lapidus A."/>
            <person name="Bruce D."/>
            <person name="Goodwin L."/>
            <person name="Pitluck S."/>
            <person name="Kyrpides N."/>
            <person name="Mavromatis K."/>
            <person name="Ivanova N."/>
            <person name="Zeytun A."/>
            <person name="Brettin T."/>
            <person name="Detter J.C."/>
            <person name="Tapia R."/>
            <person name="Han C."/>
            <person name="Land M."/>
            <person name="Hauser L."/>
            <person name="Markowitz V."/>
            <person name="Cheng J.-F."/>
            <person name="Hugenholtz P."/>
            <person name="Woyke T."/>
            <person name="Wu D."/>
            <person name="Gronow S."/>
            <person name="Wellnitz S."/>
            <person name="Brambilla E."/>
            <person name="Klenk H.-P."/>
            <person name="Eisen J.A."/>
        </authorList>
    </citation>
    <scope>NUCLEOTIDE SEQUENCE</scope>
    <source>
        <strain>P 36-108</strain>
    </source>
</reference>
<name>E6SUS2_BACT6</name>
<dbReference type="AlphaFoldDB" id="E6SUS2"/>
<dbReference type="Proteomes" id="UP000008630">
    <property type="component" value="Chromosome"/>
</dbReference>
<dbReference type="KEGG" id="bhl:Bache_2451"/>
<protein>
    <recommendedName>
        <fullName evidence="3">Glycosyl transferase group 1</fullName>
    </recommendedName>
</protein>
<dbReference type="SUPFAM" id="SSF53756">
    <property type="entry name" value="UDP-Glycosyltransferase/glycogen phosphorylase"/>
    <property type="match status" value="1"/>
</dbReference>
<keyword evidence="2" id="KW-1185">Reference proteome</keyword>
<dbReference type="STRING" id="693979.Bache_2451"/>
<dbReference type="Gene3D" id="3.40.50.2000">
    <property type="entry name" value="Glycogen Phosphorylase B"/>
    <property type="match status" value="2"/>
</dbReference>
<proteinExistence type="predicted"/>
<organism evidence="1 2">
    <name type="scientific">Bacteroides helcogenes (strain ATCC 35417 / DSM 20613 / JCM 6297 / CCUG 15421 / P 36-108)</name>
    <dbReference type="NCBI Taxonomy" id="693979"/>
    <lineage>
        <taxon>Bacteria</taxon>
        <taxon>Pseudomonadati</taxon>
        <taxon>Bacteroidota</taxon>
        <taxon>Bacteroidia</taxon>
        <taxon>Bacteroidales</taxon>
        <taxon>Bacteroidaceae</taxon>
        <taxon>Bacteroides</taxon>
    </lineage>
</organism>
<dbReference type="PATRIC" id="fig|693979.3.peg.2568"/>
<accession>E6SUS2</accession>
<sequence length="330" mass="38032">MQFMFCKKKIKSQILIIGKRPLPIGGVTIHVDRLVKLLDKLQYDYTFYDLNKFTIYSFIKAISASNIVHLHTSSPILRVFFAICCLAQRKTSLITYHGDLGRFGFVMNFFDFCSVRLCTYPIVINNHSLNMAIKYNFRSTLLSAYIPSIEEPDLEDRIKSELIKLRTKFSFVCITNAYNYSLDKYGQEIYGISDLIAFFAKRLNWGLVISDPSGMYKKKNHSLPRNIIILNRPHSFQKVFDYADCFIRYTSTDGDSLSIHEALDFGLSVVATDVVDRPRGVCAVKRSDMEGLFVVLDNISNLKNKRKFVKHNISDLALIRFYDKIIAELK</sequence>
<dbReference type="eggNOG" id="COG0438">
    <property type="taxonomic scope" value="Bacteria"/>
</dbReference>
<dbReference type="EMBL" id="CP002352">
    <property type="protein sequence ID" value="ADV44417.1"/>
    <property type="molecule type" value="Genomic_DNA"/>
</dbReference>
<evidence type="ECO:0000313" key="1">
    <source>
        <dbReference type="EMBL" id="ADV44417.1"/>
    </source>
</evidence>
<reference evidence="1 2" key="2">
    <citation type="journal article" date="2011" name="Stand. Genomic Sci.">
        <title>Complete genome sequence of Bacteroides helcogenes type strain (P 36-108).</title>
        <authorList>
            <person name="Pati A."/>
            <person name="Gronow S."/>
            <person name="Zeytun A."/>
            <person name="Lapidus A."/>
            <person name="Nolan M."/>
            <person name="Hammon N."/>
            <person name="Deshpande S."/>
            <person name="Cheng J.F."/>
            <person name="Tapia R."/>
            <person name="Han C."/>
            <person name="Goodwin L."/>
            <person name="Pitluck S."/>
            <person name="Liolios K."/>
            <person name="Pagani I."/>
            <person name="Ivanova N."/>
            <person name="Mavromatis K."/>
            <person name="Chen A."/>
            <person name="Palaniappan K."/>
            <person name="Land M."/>
            <person name="Hauser L."/>
            <person name="Chang Y.J."/>
            <person name="Jeffries C.D."/>
            <person name="Detter J.C."/>
            <person name="Brambilla E."/>
            <person name="Rohde M."/>
            <person name="Goker M."/>
            <person name="Woyke T."/>
            <person name="Bristow J."/>
            <person name="Eisen J.A."/>
            <person name="Markowitz V."/>
            <person name="Hugenholtz P."/>
            <person name="Kyrpides N.C."/>
            <person name="Klenk H.P."/>
            <person name="Lucas S."/>
        </authorList>
    </citation>
    <scope>NUCLEOTIDE SEQUENCE [LARGE SCALE GENOMIC DNA]</scope>
    <source>
        <strain evidence="2">ATCC 35417 / DSM 20613 / JCM 6297 / CCUG 15421 / P 36-108</strain>
    </source>
</reference>
<evidence type="ECO:0000313" key="2">
    <source>
        <dbReference type="Proteomes" id="UP000008630"/>
    </source>
</evidence>
<dbReference type="HOGENOM" id="CLU_009583_4_1_10"/>